<evidence type="ECO:0000256" key="2">
    <source>
        <dbReference type="ARBA" id="ARBA00004496"/>
    </source>
</evidence>
<gene>
    <name evidence="18" type="ORF">A3G54_01855</name>
</gene>
<dbReference type="EC" id="6.1.1.10" evidence="4"/>
<evidence type="ECO:0000313" key="19">
    <source>
        <dbReference type="Proteomes" id="UP000178894"/>
    </source>
</evidence>
<keyword evidence="10" id="KW-0067">ATP-binding</keyword>
<dbReference type="NCBIfam" id="TIGR00399">
    <property type="entry name" value="metG_C_term"/>
    <property type="match status" value="1"/>
</dbReference>
<dbReference type="PANTHER" id="PTHR11586:SF37">
    <property type="entry name" value="TRNA-BINDING DOMAIN-CONTAINING PROTEIN"/>
    <property type="match status" value="1"/>
</dbReference>
<dbReference type="CDD" id="cd02800">
    <property type="entry name" value="tRNA_bind_EcMetRS_like"/>
    <property type="match status" value="1"/>
</dbReference>
<name>A0A1F5XYJ0_9BACT</name>
<keyword evidence="9" id="KW-0547">Nucleotide-binding</keyword>
<dbReference type="InterPro" id="IPR051270">
    <property type="entry name" value="Tyrosine-tRNA_ligase_regulator"/>
</dbReference>
<feature type="domain" description="TRNA-binding" evidence="17">
    <location>
        <begin position="6"/>
        <end position="113"/>
    </location>
</feature>
<dbReference type="Proteomes" id="UP000178894">
    <property type="component" value="Unassembled WGS sequence"/>
</dbReference>
<dbReference type="PROSITE" id="PS50886">
    <property type="entry name" value="TRBD"/>
    <property type="match status" value="1"/>
</dbReference>
<evidence type="ECO:0000256" key="7">
    <source>
        <dbReference type="ARBA" id="ARBA00022555"/>
    </source>
</evidence>
<evidence type="ECO:0000256" key="8">
    <source>
        <dbReference type="ARBA" id="ARBA00022598"/>
    </source>
</evidence>
<dbReference type="SUPFAM" id="SSF50249">
    <property type="entry name" value="Nucleic acid-binding proteins"/>
    <property type="match status" value="1"/>
</dbReference>
<evidence type="ECO:0000259" key="17">
    <source>
        <dbReference type="PROSITE" id="PS50886"/>
    </source>
</evidence>
<dbReference type="AlphaFoldDB" id="A0A1F5XYJ0"/>
<dbReference type="GO" id="GO:0000049">
    <property type="term" value="F:tRNA binding"/>
    <property type="evidence" value="ECO:0007669"/>
    <property type="project" value="UniProtKB-UniRule"/>
</dbReference>
<dbReference type="FunFam" id="2.40.50.140:FF:000042">
    <property type="entry name" value="Methionine--tRNA ligase"/>
    <property type="match status" value="1"/>
</dbReference>
<evidence type="ECO:0000256" key="12">
    <source>
        <dbReference type="ARBA" id="ARBA00022917"/>
    </source>
</evidence>
<keyword evidence="7 16" id="KW-0820">tRNA-binding</keyword>
<dbReference type="GO" id="GO:0004825">
    <property type="term" value="F:methionine-tRNA ligase activity"/>
    <property type="evidence" value="ECO:0007669"/>
    <property type="project" value="UniProtKB-EC"/>
</dbReference>
<keyword evidence="12" id="KW-0648">Protein biosynthesis</keyword>
<evidence type="ECO:0000256" key="4">
    <source>
        <dbReference type="ARBA" id="ARBA00012838"/>
    </source>
</evidence>
<evidence type="ECO:0000256" key="6">
    <source>
        <dbReference type="ARBA" id="ARBA00022490"/>
    </source>
</evidence>
<dbReference type="InterPro" id="IPR012340">
    <property type="entry name" value="NA-bd_OB-fold"/>
</dbReference>
<comment type="caution">
    <text evidence="18">The sequence shown here is derived from an EMBL/GenBank/DDBJ whole genome shotgun (WGS) entry which is preliminary data.</text>
</comment>
<evidence type="ECO:0000256" key="16">
    <source>
        <dbReference type="PROSITE-ProRule" id="PRU00209"/>
    </source>
</evidence>
<comment type="subunit">
    <text evidence="3">Homodimer.</text>
</comment>
<evidence type="ECO:0000256" key="9">
    <source>
        <dbReference type="ARBA" id="ARBA00022741"/>
    </source>
</evidence>
<evidence type="ECO:0000256" key="14">
    <source>
        <dbReference type="ARBA" id="ARBA00030904"/>
    </source>
</evidence>
<dbReference type="Gene3D" id="2.40.50.140">
    <property type="entry name" value="Nucleic acid-binding proteins"/>
    <property type="match status" value="1"/>
</dbReference>
<dbReference type="InterPro" id="IPR002547">
    <property type="entry name" value="tRNA-bd_dom"/>
</dbReference>
<comment type="catalytic activity">
    <reaction evidence="15">
        <text>tRNA(Met) + L-methionine + ATP = L-methionyl-tRNA(Met) + AMP + diphosphate</text>
        <dbReference type="Rhea" id="RHEA:13481"/>
        <dbReference type="Rhea" id="RHEA-COMP:9667"/>
        <dbReference type="Rhea" id="RHEA-COMP:9698"/>
        <dbReference type="ChEBI" id="CHEBI:30616"/>
        <dbReference type="ChEBI" id="CHEBI:33019"/>
        <dbReference type="ChEBI" id="CHEBI:57844"/>
        <dbReference type="ChEBI" id="CHEBI:78442"/>
        <dbReference type="ChEBI" id="CHEBI:78530"/>
        <dbReference type="ChEBI" id="CHEBI:456215"/>
        <dbReference type="EC" id="6.1.1.10"/>
    </reaction>
</comment>
<protein>
    <recommendedName>
        <fullName evidence="5">Methionine--tRNA ligase</fullName>
        <ecNumber evidence="4">6.1.1.10</ecNumber>
    </recommendedName>
    <alternativeName>
        <fullName evidence="14">Methionyl-tRNA synthetase</fullName>
    </alternativeName>
</protein>
<dbReference type="GO" id="GO:0005737">
    <property type="term" value="C:cytoplasm"/>
    <property type="evidence" value="ECO:0007669"/>
    <property type="project" value="UniProtKB-SubCell"/>
</dbReference>
<evidence type="ECO:0000313" key="18">
    <source>
        <dbReference type="EMBL" id="OGF92974.1"/>
    </source>
</evidence>
<evidence type="ECO:0000256" key="11">
    <source>
        <dbReference type="ARBA" id="ARBA00022884"/>
    </source>
</evidence>
<evidence type="ECO:0000256" key="10">
    <source>
        <dbReference type="ARBA" id="ARBA00022840"/>
    </source>
</evidence>
<dbReference type="Pfam" id="PF01588">
    <property type="entry name" value="tRNA_bind"/>
    <property type="match status" value="1"/>
</dbReference>
<comment type="function">
    <text evidence="1">Is required not only for elongation of protein synthesis but also for the initiation of all mRNA translation through initiator tRNA(fMet) aminoacylation.</text>
</comment>
<evidence type="ECO:0000256" key="1">
    <source>
        <dbReference type="ARBA" id="ARBA00003314"/>
    </source>
</evidence>
<sequence length="113" mass="11959">MISYDEFKKVDLRVAKILTAERVPSSDKLIKLQVSLGEDPSTGSGQERQIIAGIGKSYGAENLVGKEIVIVANLEPRALMGLESQGMLLAADNEGQPVLLAPDAEVPAGSIVK</sequence>
<dbReference type="GO" id="GO:0006431">
    <property type="term" value="P:methionyl-tRNA aminoacylation"/>
    <property type="evidence" value="ECO:0007669"/>
    <property type="project" value="InterPro"/>
</dbReference>
<comment type="subcellular location">
    <subcellularLocation>
        <location evidence="2">Cytoplasm</location>
    </subcellularLocation>
</comment>
<reference evidence="18 19" key="1">
    <citation type="journal article" date="2016" name="Nat. Commun.">
        <title>Thousands of microbial genomes shed light on interconnected biogeochemical processes in an aquifer system.</title>
        <authorList>
            <person name="Anantharaman K."/>
            <person name="Brown C.T."/>
            <person name="Hug L.A."/>
            <person name="Sharon I."/>
            <person name="Castelle C.J."/>
            <person name="Probst A.J."/>
            <person name="Thomas B.C."/>
            <person name="Singh A."/>
            <person name="Wilkins M.J."/>
            <person name="Karaoz U."/>
            <person name="Brodie E.L."/>
            <person name="Williams K.H."/>
            <person name="Hubbard S.S."/>
            <person name="Banfield J.F."/>
        </authorList>
    </citation>
    <scope>NUCLEOTIDE SEQUENCE [LARGE SCALE GENOMIC DNA]</scope>
</reference>
<dbReference type="STRING" id="1798364.A3G54_01855"/>
<keyword evidence="8 18" id="KW-0436">Ligase</keyword>
<keyword evidence="13" id="KW-0030">Aminoacyl-tRNA synthetase</keyword>
<evidence type="ECO:0000256" key="15">
    <source>
        <dbReference type="ARBA" id="ARBA00047364"/>
    </source>
</evidence>
<accession>A0A1F5XYJ0</accession>
<proteinExistence type="predicted"/>
<keyword evidence="6" id="KW-0963">Cytoplasm</keyword>
<dbReference type="PANTHER" id="PTHR11586">
    <property type="entry name" value="TRNA-AMINOACYLATION COFACTOR ARC1 FAMILY MEMBER"/>
    <property type="match status" value="1"/>
</dbReference>
<dbReference type="GO" id="GO:0005524">
    <property type="term" value="F:ATP binding"/>
    <property type="evidence" value="ECO:0007669"/>
    <property type="project" value="UniProtKB-KW"/>
</dbReference>
<evidence type="ECO:0000256" key="5">
    <source>
        <dbReference type="ARBA" id="ARBA00018753"/>
    </source>
</evidence>
<evidence type="ECO:0000256" key="13">
    <source>
        <dbReference type="ARBA" id="ARBA00023146"/>
    </source>
</evidence>
<evidence type="ECO:0000256" key="3">
    <source>
        <dbReference type="ARBA" id="ARBA00011738"/>
    </source>
</evidence>
<dbReference type="InterPro" id="IPR004495">
    <property type="entry name" value="Met-tRNA-synth_bsu_C"/>
</dbReference>
<keyword evidence="11 16" id="KW-0694">RNA-binding</keyword>
<organism evidence="18 19">
    <name type="scientific">Candidatus Giovannonibacteria bacterium RIFCSPLOWO2_12_FULL_44_15</name>
    <dbReference type="NCBI Taxonomy" id="1798364"/>
    <lineage>
        <taxon>Bacteria</taxon>
        <taxon>Candidatus Giovannoniibacteriota</taxon>
    </lineage>
</organism>
<dbReference type="EMBL" id="MFIQ01000032">
    <property type="protein sequence ID" value="OGF92974.1"/>
    <property type="molecule type" value="Genomic_DNA"/>
</dbReference>